<accession>A0A971M1X0</accession>
<sequence length="162" mass="18515">MDRVWAPWRMEYVTNSTGSDGQCFLCVNKEDDEKALVIGRNHNAFVIMNRFPYTNGHVMVVPVRHVGSVVELSDEETLDMMRLVRAMVSVMREEFNVDGLNIGMNIGRAAGAGLEDHCHIHIVPRWFGDTNFMTVVGETRVISEHIFTTYEKLKRRFIAKSP</sequence>
<dbReference type="Gene3D" id="3.30.428.10">
    <property type="entry name" value="HIT-like"/>
    <property type="match status" value="1"/>
</dbReference>
<dbReference type="EMBL" id="JAAYEE010000032">
    <property type="protein sequence ID" value="NLW34223.1"/>
    <property type="molecule type" value="Genomic_DNA"/>
</dbReference>
<dbReference type="AlphaFoldDB" id="A0A971M1X0"/>
<evidence type="ECO:0000313" key="6">
    <source>
        <dbReference type="EMBL" id="NLW34223.1"/>
    </source>
</evidence>
<evidence type="ECO:0000256" key="4">
    <source>
        <dbReference type="PROSITE-ProRule" id="PRU00464"/>
    </source>
</evidence>
<dbReference type="InterPro" id="IPR036265">
    <property type="entry name" value="HIT-like_sf"/>
</dbReference>
<dbReference type="Pfam" id="PF01230">
    <property type="entry name" value="HIT"/>
    <property type="match status" value="1"/>
</dbReference>
<evidence type="ECO:0000256" key="2">
    <source>
        <dbReference type="PIRSR" id="PIRSR639383-1"/>
    </source>
</evidence>
<gene>
    <name evidence="6" type="ORF">GXY80_01905</name>
</gene>
<evidence type="ECO:0000259" key="5">
    <source>
        <dbReference type="PROSITE" id="PS51084"/>
    </source>
</evidence>
<organism evidence="6 7">
    <name type="scientific">Syntrophorhabdus aromaticivorans</name>
    <dbReference type="NCBI Taxonomy" id="328301"/>
    <lineage>
        <taxon>Bacteria</taxon>
        <taxon>Pseudomonadati</taxon>
        <taxon>Thermodesulfobacteriota</taxon>
        <taxon>Syntrophorhabdia</taxon>
        <taxon>Syntrophorhabdales</taxon>
        <taxon>Syntrophorhabdaceae</taxon>
        <taxon>Syntrophorhabdus</taxon>
    </lineage>
</organism>
<reference evidence="6" key="1">
    <citation type="journal article" date="2020" name="Biotechnol. Biofuels">
        <title>New insights from the biogas microbiome by comprehensive genome-resolved metagenomics of nearly 1600 species originating from multiple anaerobic digesters.</title>
        <authorList>
            <person name="Campanaro S."/>
            <person name="Treu L."/>
            <person name="Rodriguez-R L.M."/>
            <person name="Kovalovszki A."/>
            <person name="Ziels R.M."/>
            <person name="Maus I."/>
            <person name="Zhu X."/>
            <person name="Kougias P.G."/>
            <person name="Basile A."/>
            <person name="Luo G."/>
            <person name="Schluter A."/>
            <person name="Konstantinidis K.T."/>
            <person name="Angelidaki I."/>
        </authorList>
    </citation>
    <scope>NUCLEOTIDE SEQUENCE</scope>
    <source>
        <strain evidence="6">AS06rmzACSIP_7</strain>
    </source>
</reference>
<comment type="caution">
    <text evidence="6">The sequence shown here is derived from an EMBL/GenBank/DDBJ whole genome shotgun (WGS) entry which is preliminary data.</text>
</comment>
<dbReference type="SUPFAM" id="SSF54197">
    <property type="entry name" value="HIT-like"/>
    <property type="match status" value="1"/>
</dbReference>
<dbReference type="InterPro" id="IPR039383">
    <property type="entry name" value="FHIT"/>
</dbReference>
<dbReference type="PANTHER" id="PTHR42997:SF1">
    <property type="entry name" value="AP-4-A PHOSPHORYLASE"/>
    <property type="match status" value="1"/>
</dbReference>
<dbReference type="InterPro" id="IPR052908">
    <property type="entry name" value="AP-4-A_phosphorylase"/>
</dbReference>
<reference evidence="6" key="2">
    <citation type="submission" date="2020-01" db="EMBL/GenBank/DDBJ databases">
        <authorList>
            <person name="Campanaro S."/>
        </authorList>
    </citation>
    <scope>NUCLEOTIDE SEQUENCE</scope>
    <source>
        <strain evidence="6">AS06rmzACSIP_7</strain>
    </source>
</reference>
<feature type="binding site" evidence="3">
    <location>
        <position position="121"/>
    </location>
    <ligand>
        <name>substrate</name>
    </ligand>
</feature>
<dbReference type="GO" id="GO:0003824">
    <property type="term" value="F:catalytic activity"/>
    <property type="evidence" value="ECO:0007669"/>
    <property type="project" value="InterPro"/>
</dbReference>
<dbReference type="Proteomes" id="UP000777265">
    <property type="component" value="Unassembled WGS sequence"/>
</dbReference>
<keyword evidence="1" id="KW-0547">Nucleotide-binding</keyword>
<dbReference type="PROSITE" id="PS51084">
    <property type="entry name" value="HIT_2"/>
    <property type="match status" value="1"/>
</dbReference>
<dbReference type="CDD" id="cd01275">
    <property type="entry name" value="FHIT"/>
    <property type="match status" value="1"/>
</dbReference>
<feature type="domain" description="HIT" evidence="5">
    <location>
        <begin position="24"/>
        <end position="132"/>
    </location>
</feature>
<evidence type="ECO:0000313" key="7">
    <source>
        <dbReference type="Proteomes" id="UP000777265"/>
    </source>
</evidence>
<protein>
    <submittedName>
        <fullName evidence="6">HIT domain-containing protein</fullName>
    </submittedName>
</protein>
<dbReference type="PANTHER" id="PTHR42997">
    <property type="entry name" value="HIT FAMILY HYDROLASE"/>
    <property type="match status" value="1"/>
</dbReference>
<proteinExistence type="predicted"/>
<feature type="short sequence motif" description="Histidine triad motif" evidence="4">
    <location>
        <begin position="117"/>
        <end position="121"/>
    </location>
</feature>
<evidence type="ECO:0000256" key="1">
    <source>
        <dbReference type="ARBA" id="ARBA00022741"/>
    </source>
</evidence>
<evidence type="ECO:0000256" key="3">
    <source>
        <dbReference type="PIRSR" id="PIRSR639383-2"/>
    </source>
</evidence>
<feature type="binding site" evidence="3">
    <location>
        <position position="49"/>
    </location>
    <ligand>
        <name>substrate</name>
    </ligand>
</feature>
<feature type="active site" description="Tele-AMP-histidine intermediate" evidence="2">
    <location>
        <position position="119"/>
    </location>
</feature>
<dbReference type="GO" id="GO:0000166">
    <property type="term" value="F:nucleotide binding"/>
    <property type="evidence" value="ECO:0007669"/>
    <property type="project" value="UniProtKB-KW"/>
</dbReference>
<name>A0A971M1X0_9BACT</name>
<dbReference type="InterPro" id="IPR011146">
    <property type="entry name" value="HIT-like"/>
</dbReference>